<keyword evidence="2" id="KW-1185">Reference proteome</keyword>
<reference evidence="1" key="1">
    <citation type="submission" date="2020-07" db="EMBL/GenBank/DDBJ databases">
        <title>Multicomponent nature underlies the extraordinary mechanical properties of spider dragline silk.</title>
        <authorList>
            <person name="Kono N."/>
            <person name="Nakamura H."/>
            <person name="Mori M."/>
            <person name="Yoshida Y."/>
            <person name="Ohtoshi R."/>
            <person name="Malay A.D."/>
            <person name="Moran D.A.P."/>
            <person name="Tomita M."/>
            <person name="Numata K."/>
            <person name="Arakawa K."/>
        </authorList>
    </citation>
    <scope>NUCLEOTIDE SEQUENCE</scope>
</reference>
<proteinExistence type="predicted"/>
<dbReference type="Proteomes" id="UP000887116">
    <property type="component" value="Unassembled WGS sequence"/>
</dbReference>
<dbReference type="AlphaFoldDB" id="A0A8X6FYN3"/>
<comment type="caution">
    <text evidence="1">The sequence shown here is derived from an EMBL/GenBank/DDBJ whole genome shotgun (WGS) entry which is preliminary data.</text>
</comment>
<evidence type="ECO:0000313" key="2">
    <source>
        <dbReference type="Proteomes" id="UP000887116"/>
    </source>
</evidence>
<name>A0A8X6FYN3_TRICU</name>
<sequence>MHDGVVPDGISHFRLKVVPTVCGRGTSFTVCKTFQTPVGGALSSAPTARELFDGELSNHCRAISSILGEHAWHDFSTSGLTVCMSGRSASPIIVN</sequence>
<evidence type="ECO:0000313" key="1">
    <source>
        <dbReference type="EMBL" id="GFQ70183.1"/>
    </source>
</evidence>
<gene>
    <name evidence="1" type="ORF">TNCT_90461</name>
</gene>
<accession>A0A8X6FYN3</accession>
<dbReference type="EMBL" id="BMAO01030767">
    <property type="protein sequence ID" value="GFQ70183.1"/>
    <property type="molecule type" value="Genomic_DNA"/>
</dbReference>
<protein>
    <submittedName>
        <fullName evidence="1">Uncharacterized protein</fullName>
    </submittedName>
</protein>
<organism evidence="1 2">
    <name type="scientific">Trichonephila clavata</name>
    <name type="common">Joro spider</name>
    <name type="synonym">Nephila clavata</name>
    <dbReference type="NCBI Taxonomy" id="2740835"/>
    <lineage>
        <taxon>Eukaryota</taxon>
        <taxon>Metazoa</taxon>
        <taxon>Ecdysozoa</taxon>
        <taxon>Arthropoda</taxon>
        <taxon>Chelicerata</taxon>
        <taxon>Arachnida</taxon>
        <taxon>Araneae</taxon>
        <taxon>Araneomorphae</taxon>
        <taxon>Entelegynae</taxon>
        <taxon>Araneoidea</taxon>
        <taxon>Nephilidae</taxon>
        <taxon>Trichonephila</taxon>
    </lineage>
</organism>